<evidence type="ECO:0000256" key="1">
    <source>
        <dbReference type="SAM" id="MobiDB-lite"/>
    </source>
</evidence>
<accession>A0A6A6NWE8</accession>
<feature type="region of interest" description="Disordered" evidence="1">
    <location>
        <begin position="501"/>
        <end position="556"/>
    </location>
</feature>
<feature type="region of interest" description="Disordered" evidence="1">
    <location>
        <begin position="276"/>
        <end position="381"/>
    </location>
</feature>
<evidence type="ECO:0000313" key="2">
    <source>
        <dbReference type="EMBL" id="KAF2456115.1"/>
    </source>
</evidence>
<feature type="compositionally biased region" description="Pro residues" evidence="1">
    <location>
        <begin position="204"/>
        <end position="218"/>
    </location>
</feature>
<feature type="compositionally biased region" description="Low complexity" evidence="1">
    <location>
        <begin position="502"/>
        <end position="525"/>
    </location>
</feature>
<proteinExistence type="predicted"/>
<sequence length="814" mass="83263">MDGYPQHWGAAHLSCRLSGVWITPRKICLSFDPFLTSSSKPEPQVTSCSAEETTPPRPTTSHSMKHISSWVTTNVASGVATGKEFASRASSRASFSTVRGWPGSISSSNNLSRRSRSSRTRPSISAPTEFRHLTEMPDPAAAIGAVATPVRRRRESFRPLELSIYLPSGRLSPLPDFTEESWDCAVAGLRAPEKAVVRDDPVDEPPIPQEAPPVPPPVMQQQQEQQQQQQQQEMRQHLSRCGSAASSHYRIHRKALPSASASSLDFSSKRTTLMEEDAQPLRSHPVSMTSPLPIPPRSSSSASVVRDTPRPRTAGATLTTFKRTSSRYSSTRTRSPSPCPTAGSTSTLNLNLPAAAATTSNSHGRSRANTSPAPSSSSSSLALARPSFSSLRGGATARTSDVDAAIRELNTIVEERRATRASALGRRHGGSANASVSELGDAGASSSSLVAGATAMPSPPASPTHHVPAIAPSMRVRARTETLSDIGSAFSVPWMAAGGGPAAAATKPLPATPDEPAADDAPAGAGKRRSVFQWEDDDDDDEMAAAAATTTPRSPLRQRLSAWLKRSLPGSPTGASFARELGGKSAASIEETLAAGRAEAAPPVPFYRCQAGAAAGAAATTAAARSSTPLSIVTARGASKDAARGIAAAAPADETTQAGPAHTHAHAHSYSSSTASSATSSPQTPDWRSTGAPTSASSVASAAATTACYSPSLATATTALTTPTAPLSPAVSVAAPAPATPRPSLSLGKAAAAAAASRAGGACEGRRGAPAAAGAAAVPSRMRGAAVVGEARSMAAVATGDVRAGGGVGVGVAF</sequence>
<feature type="compositionally biased region" description="Low complexity" evidence="1">
    <location>
        <begin position="219"/>
        <end position="233"/>
    </location>
</feature>
<dbReference type="Proteomes" id="UP000799766">
    <property type="component" value="Unassembled WGS sequence"/>
</dbReference>
<feature type="compositionally biased region" description="Low complexity" evidence="1">
    <location>
        <begin position="319"/>
        <end position="336"/>
    </location>
</feature>
<gene>
    <name evidence="2" type="ORF">BDY21DRAFT_394517</name>
</gene>
<feature type="compositionally biased region" description="Acidic residues" evidence="1">
    <location>
        <begin position="534"/>
        <end position="543"/>
    </location>
</feature>
<feature type="region of interest" description="Disordered" evidence="1">
    <location>
        <begin position="645"/>
        <end position="694"/>
    </location>
</feature>
<organism evidence="2 3">
    <name type="scientific">Lineolata rhizophorae</name>
    <dbReference type="NCBI Taxonomy" id="578093"/>
    <lineage>
        <taxon>Eukaryota</taxon>
        <taxon>Fungi</taxon>
        <taxon>Dikarya</taxon>
        <taxon>Ascomycota</taxon>
        <taxon>Pezizomycotina</taxon>
        <taxon>Dothideomycetes</taxon>
        <taxon>Dothideomycetes incertae sedis</taxon>
        <taxon>Lineolatales</taxon>
        <taxon>Lineolataceae</taxon>
        <taxon>Lineolata</taxon>
    </lineage>
</organism>
<feature type="region of interest" description="Disordered" evidence="1">
    <location>
        <begin position="37"/>
        <end position="64"/>
    </location>
</feature>
<name>A0A6A6NWE8_9PEZI</name>
<feature type="region of interest" description="Disordered" evidence="1">
    <location>
        <begin position="97"/>
        <end position="124"/>
    </location>
</feature>
<evidence type="ECO:0000313" key="3">
    <source>
        <dbReference type="Proteomes" id="UP000799766"/>
    </source>
</evidence>
<feature type="compositionally biased region" description="Low complexity" evidence="1">
    <location>
        <begin position="345"/>
        <end position="381"/>
    </location>
</feature>
<feature type="compositionally biased region" description="Polar residues" evidence="1">
    <location>
        <begin position="37"/>
        <end position="52"/>
    </location>
</feature>
<feature type="compositionally biased region" description="Low complexity" evidence="1">
    <location>
        <begin position="668"/>
        <end position="681"/>
    </location>
</feature>
<reference evidence="2" key="1">
    <citation type="journal article" date="2020" name="Stud. Mycol.">
        <title>101 Dothideomycetes genomes: a test case for predicting lifestyles and emergence of pathogens.</title>
        <authorList>
            <person name="Haridas S."/>
            <person name="Albert R."/>
            <person name="Binder M."/>
            <person name="Bloem J."/>
            <person name="Labutti K."/>
            <person name="Salamov A."/>
            <person name="Andreopoulos B."/>
            <person name="Baker S."/>
            <person name="Barry K."/>
            <person name="Bills G."/>
            <person name="Bluhm B."/>
            <person name="Cannon C."/>
            <person name="Castanera R."/>
            <person name="Culley D."/>
            <person name="Daum C."/>
            <person name="Ezra D."/>
            <person name="Gonzalez J."/>
            <person name="Henrissat B."/>
            <person name="Kuo A."/>
            <person name="Liang C."/>
            <person name="Lipzen A."/>
            <person name="Lutzoni F."/>
            <person name="Magnuson J."/>
            <person name="Mondo S."/>
            <person name="Nolan M."/>
            <person name="Ohm R."/>
            <person name="Pangilinan J."/>
            <person name="Park H.-J."/>
            <person name="Ramirez L."/>
            <person name="Alfaro M."/>
            <person name="Sun H."/>
            <person name="Tritt A."/>
            <person name="Yoshinaga Y."/>
            <person name="Zwiers L.-H."/>
            <person name="Turgeon B."/>
            <person name="Goodwin S."/>
            <person name="Spatafora J."/>
            <person name="Crous P."/>
            <person name="Grigoriev I."/>
        </authorList>
    </citation>
    <scope>NUCLEOTIDE SEQUENCE</scope>
    <source>
        <strain evidence="2">ATCC 16933</strain>
    </source>
</reference>
<feature type="region of interest" description="Disordered" evidence="1">
    <location>
        <begin position="198"/>
        <end position="249"/>
    </location>
</feature>
<feature type="region of interest" description="Disordered" evidence="1">
    <location>
        <begin position="420"/>
        <end position="444"/>
    </location>
</feature>
<dbReference type="OrthoDB" id="3946779at2759"/>
<keyword evidence="3" id="KW-1185">Reference proteome</keyword>
<dbReference type="AlphaFoldDB" id="A0A6A6NWE8"/>
<protein>
    <submittedName>
        <fullName evidence="2">Uncharacterized protein</fullName>
    </submittedName>
</protein>
<dbReference type="EMBL" id="MU001684">
    <property type="protein sequence ID" value="KAF2456115.1"/>
    <property type="molecule type" value="Genomic_DNA"/>
</dbReference>